<evidence type="ECO:0000313" key="4">
    <source>
        <dbReference type="EMBL" id="SHN66115.1"/>
    </source>
</evidence>
<dbReference type="InterPro" id="IPR043128">
    <property type="entry name" value="Rev_trsase/Diguanyl_cyclase"/>
</dbReference>
<reference evidence="5" key="1">
    <citation type="submission" date="2016-12" db="EMBL/GenBank/DDBJ databases">
        <authorList>
            <person name="Varghese N."/>
            <person name="Submissions S."/>
        </authorList>
    </citation>
    <scope>NUCLEOTIDE SEQUENCE [LARGE SCALE GENOMIC DNA]</scope>
    <source>
        <strain evidence="5">DSM 13020</strain>
    </source>
</reference>
<dbReference type="AlphaFoldDB" id="A0A1M7T5Z4"/>
<dbReference type="EMBL" id="FRDJ01000009">
    <property type="protein sequence ID" value="SHN66115.1"/>
    <property type="molecule type" value="Genomic_DNA"/>
</dbReference>
<evidence type="ECO:0000259" key="3">
    <source>
        <dbReference type="PROSITE" id="PS50887"/>
    </source>
</evidence>
<evidence type="ECO:0000313" key="5">
    <source>
        <dbReference type="Proteomes" id="UP000184207"/>
    </source>
</evidence>
<dbReference type="STRING" id="1121883.SAMN02745226_01589"/>
<dbReference type="CDD" id="cd01949">
    <property type="entry name" value="GGDEF"/>
    <property type="match status" value="1"/>
</dbReference>
<proteinExistence type="predicted"/>
<evidence type="ECO:0000256" key="2">
    <source>
        <dbReference type="SAM" id="Phobius"/>
    </source>
</evidence>
<organism evidence="4 5">
    <name type="scientific">Fervidobacterium gondwanense DSM 13020</name>
    <dbReference type="NCBI Taxonomy" id="1121883"/>
    <lineage>
        <taxon>Bacteria</taxon>
        <taxon>Thermotogati</taxon>
        <taxon>Thermotogota</taxon>
        <taxon>Thermotogae</taxon>
        <taxon>Thermotogales</taxon>
        <taxon>Fervidobacteriaceae</taxon>
        <taxon>Fervidobacterium</taxon>
    </lineage>
</organism>
<dbReference type="FunFam" id="3.30.70.270:FF:000001">
    <property type="entry name" value="Diguanylate cyclase domain protein"/>
    <property type="match status" value="1"/>
</dbReference>
<dbReference type="SMART" id="SM00267">
    <property type="entry name" value="GGDEF"/>
    <property type="match status" value="1"/>
</dbReference>
<feature type="coiled-coil region" evidence="1">
    <location>
        <begin position="302"/>
        <end position="336"/>
    </location>
</feature>
<sequence length="494" mass="56971">MIAQELKKLAIISMLLLIGFIIAMSFILVYNLKVNFQQELTSFGNSVDAILDYDKTNLRKSVHRILSHFLVPQDTAVYDITREELKELFKSLGFSFIAMLEQNGLLYYEALNGDIIFDAQKYLSTLNIKTIDNIDYFFINPSSSLPVDVFVFNLDEKISKVFTNSSHNNFLILGRVWKVSDFVEFENMTGSSVAFSDKPLSSTFRYLVYSKELRDESGNIVGYAVFKRHAVFLSRYLLFSFLLLSMSVGFTLFVFLLFYNRLHKLALSPFDDIIYAIDNHTPDTIEKYIYRNDEIGNLARTVKNYLLQKEQINLYLKELESKNVSLRTLNEQIRMMLEKDMLTGLLTRYVFNNQIERLYVTSKADKMPLSAIYIDADNFKKINDSFGHNTGDEVLKDIADVILKSIRTSDFPIRMGGEEILVLLPEADINAAYSIAERIRIRVEERFRDKPYKVTVSLGVSQLKGEDSIESFLKRCDEALYISKENGKNRTTVL</sequence>
<dbReference type="OrthoDB" id="48290at2"/>
<keyword evidence="2" id="KW-0812">Transmembrane</keyword>
<keyword evidence="5" id="KW-1185">Reference proteome</keyword>
<dbReference type="NCBIfam" id="TIGR00254">
    <property type="entry name" value="GGDEF"/>
    <property type="match status" value="1"/>
</dbReference>
<name>A0A1M7T5Z4_FERGO</name>
<keyword evidence="2" id="KW-1133">Transmembrane helix</keyword>
<feature type="transmembrane region" description="Helical" evidence="2">
    <location>
        <begin position="236"/>
        <end position="259"/>
    </location>
</feature>
<keyword evidence="1" id="KW-0175">Coiled coil</keyword>
<protein>
    <submittedName>
        <fullName evidence="4">Diguanylate cyclase (GGDEF) domain-containing protein</fullName>
    </submittedName>
</protein>
<dbReference type="PROSITE" id="PS50887">
    <property type="entry name" value="GGDEF"/>
    <property type="match status" value="1"/>
</dbReference>
<dbReference type="InterPro" id="IPR029787">
    <property type="entry name" value="Nucleotide_cyclase"/>
</dbReference>
<dbReference type="GO" id="GO:0052621">
    <property type="term" value="F:diguanylate cyclase activity"/>
    <property type="evidence" value="ECO:0007669"/>
    <property type="project" value="TreeGrafter"/>
</dbReference>
<dbReference type="Proteomes" id="UP000184207">
    <property type="component" value="Unassembled WGS sequence"/>
</dbReference>
<dbReference type="InterPro" id="IPR000160">
    <property type="entry name" value="GGDEF_dom"/>
</dbReference>
<dbReference type="PANTHER" id="PTHR45138:SF9">
    <property type="entry name" value="DIGUANYLATE CYCLASE DGCM-RELATED"/>
    <property type="match status" value="1"/>
</dbReference>
<dbReference type="Pfam" id="PF00990">
    <property type="entry name" value="GGDEF"/>
    <property type="match status" value="1"/>
</dbReference>
<gene>
    <name evidence="4" type="ORF">SAMN02745226_01589</name>
</gene>
<evidence type="ECO:0000256" key="1">
    <source>
        <dbReference type="SAM" id="Coils"/>
    </source>
</evidence>
<dbReference type="SUPFAM" id="SSF55073">
    <property type="entry name" value="Nucleotide cyclase"/>
    <property type="match status" value="1"/>
</dbReference>
<dbReference type="InterPro" id="IPR050469">
    <property type="entry name" value="Diguanylate_Cyclase"/>
</dbReference>
<keyword evidence="2" id="KW-0472">Membrane</keyword>
<accession>A0A1M7T5Z4</accession>
<feature type="domain" description="GGDEF" evidence="3">
    <location>
        <begin position="367"/>
        <end position="494"/>
    </location>
</feature>
<dbReference type="RefSeq" id="WP_084634413.1">
    <property type="nucleotide sequence ID" value="NZ_FRDJ01000009.1"/>
</dbReference>
<feature type="transmembrane region" description="Helical" evidence="2">
    <location>
        <begin position="9"/>
        <end position="30"/>
    </location>
</feature>
<dbReference type="Gene3D" id="3.30.70.270">
    <property type="match status" value="1"/>
</dbReference>
<dbReference type="PANTHER" id="PTHR45138">
    <property type="entry name" value="REGULATORY COMPONENTS OF SENSORY TRANSDUCTION SYSTEM"/>
    <property type="match status" value="1"/>
</dbReference>